<evidence type="ECO:0000259" key="2">
    <source>
        <dbReference type="PROSITE" id="PS51459"/>
    </source>
</evidence>
<gene>
    <name evidence="3" type="ORF">Ate02nite_32430</name>
</gene>
<feature type="binding site" evidence="1">
    <location>
        <begin position="189"/>
        <end position="196"/>
    </location>
    <ligand>
        <name>ATP</name>
        <dbReference type="ChEBI" id="CHEBI:30616"/>
    </ligand>
</feature>
<reference evidence="3" key="1">
    <citation type="submission" date="2021-01" db="EMBL/GenBank/DDBJ databases">
        <title>Whole genome shotgun sequence of Actinoplanes tereljensis NBRC 105297.</title>
        <authorList>
            <person name="Komaki H."/>
            <person name="Tamura T."/>
        </authorList>
    </citation>
    <scope>NUCLEOTIDE SEQUENCE</scope>
    <source>
        <strain evidence="3">NBRC 105297</strain>
    </source>
</reference>
<dbReference type="InterPro" id="IPR003812">
    <property type="entry name" value="Fido"/>
</dbReference>
<dbReference type="Pfam" id="PF02661">
    <property type="entry name" value="Fic"/>
    <property type="match status" value="1"/>
</dbReference>
<dbReference type="PANTHER" id="PTHR13504">
    <property type="entry name" value="FIDO DOMAIN-CONTAINING PROTEIN DDB_G0283145"/>
    <property type="match status" value="1"/>
</dbReference>
<dbReference type="GO" id="GO:0005524">
    <property type="term" value="F:ATP binding"/>
    <property type="evidence" value="ECO:0007669"/>
    <property type="project" value="UniProtKB-KW"/>
</dbReference>
<proteinExistence type="predicted"/>
<sequence>MLFAMPPLDAEDVRVLGELEAMQSGLGARLNAKPRWEAQLRRSLFAAAIQGSNAIDHLTISDADARALVEHAPMSASTSEQTRQAVAGYRDAMTYVRQTPKLGFFEYSETLLSSLHFMITKCRPAKWPGRYRQGGIHISRAYTGPDADLVPGLVGELVEWLRAGDLDAPVYARAAMAHLNLVSILPWRDGNGRTARAVHTLVLARSGELAPEFSSIEEWLGEQINTVRYFAALSAAQGTPDRDARPWLRYVLASHHRQARRVERLCEWTARLWTDLGALAAQRGLPERVLAALYAAALGEVRRSTYQQDEGLSRDQAIRDIQALTRAGLLTPQGNATTRVYLLSGVAAEISEAAAAAVRSPGRDPYSRR</sequence>
<dbReference type="RefSeq" id="WP_203806211.1">
    <property type="nucleotide sequence ID" value="NZ_BOMY01000022.1"/>
</dbReference>
<keyword evidence="1" id="KW-0067">ATP-binding</keyword>
<dbReference type="EMBL" id="BOMY01000022">
    <property type="protein sequence ID" value="GIF20513.1"/>
    <property type="molecule type" value="Genomic_DNA"/>
</dbReference>
<evidence type="ECO:0000256" key="1">
    <source>
        <dbReference type="PIRSR" id="PIRSR640198-2"/>
    </source>
</evidence>
<evidence type="ECO:0000313" key="3">
    <source>
        <dbReference type="EMBL" id="GIF20513.1"/>
    </source>
</evidence>
<comment type="caution">
    <text evidence="3">The sequence shown here is derived from an EMBL/GenBank/DDBJ whole genome shotgun (WGS) entry which is preliminary data.</text>
</comment>
<keyword evidence="4" id="KW-1185">Reference proteome</keyword>
<feature type="domain" description="Fido" evidence="2">
    <location>
        <begin position="107"/>
        <end position="253"/>
    </location>
</feature>
<evidence type="ECO:0000313" key="4">
    <source>
        <dbReference type="Proteomes" id="UP000623608"/>
    </source>
</evidence>
<dbReference type="SUPFAM" id="SSF140931">
    <property type="entry name" value="Fic-like"/>
    <property type="match status" value="1"/>
</dbReference>
<dbReference type="PROSITE" id="PS51459">
    <property type="entry name" value="FIDO"/>
    <property type="match status" value="1"/>
</dbReference>
<accession>A0A919NL56</accession>
<keyword evidence="1" id="KW-0547">Nucleotide-binding</keyword>
<name>A0A919NL56_9ACTN</name>
<dbReference type="AlphaFoldDB" id="A0A919NL56"/>
<dbReference type="PANTHER" id="PTHR13504:SF38">
    <property type="entry name" value="FIDO DOMAIN-CONTAINING PROTEIN"/>
    <property type="match status" value="1"/>
</dbReference>
<organism evidence="3 4">
    <name type="scientific">Paractinoplanes tereljensis</name>
    <dbReference type="NCBI Taxonomy" id="571912"/>
    <lineage>
        <taxon>Bacteria</taxon>
        <taxon>Bacillati</taxon>
        <taxon>Actinomycetota</taxon>
        <taxon>Actinomycetes</taxon>
        <taxon>Micromonosporales</taxon>
        <taxon>Micromonosporaceae</taxon>
        <taxon>Paractinoplanes</taxon>
    </lineage>
</organism>
<protein>
    <recommendedName>
        <fullName evidence="2">Fido domain-containing protein</fullName>
    </recommendedName>
</protein>
<dbReference type="Proteomes" id="UP000623608">
    <property type="component" value="Unassembled WGS sequence"/>
</dbReference>
<dbReference type="InterPro" id="IPR036597">
    <property type="entry name" value="Fido-like_dom_sf"/>
</dbReference>
<dbReference type="InterPro" id="IPR040198">
    <property type="entry name" value="Fido_containing"/>
</dbReference>
<dbReference type="Gene3D" id="1.10.3290.10">
    <property type="entry name" value="Fido-like domain"/>
    <property type="match status" value="1"/>
</dbReference>